<dbReference type="Gene3D" id="2.30.110.10">
    <property type="entry name" value="Electron Transport, Fmn-binding Protein, Chain A"/>
    <property type="match status" value="1"/>
</dbReference>
<dbReference type="InterPro" id="IPR012349">
    <property type="entry name" value="Split_barrel_FMN-bd"/>
</dbReference>
<dbReference type="InterPro" id="IPR002563">
    <property type="entry name" value="Flavin_Rdtase-like_dom"/>
</dbReference>
<reference evidence="5" key="1">
    <citation type="submission" date="2017-02" db="EMBL/GenBank/DDBJ databases">
        <title>Complete genome sequence of Cupriavidus necator strain NH9, a 3-chlorobenzoate degrader.</title>
        <authorList>
            <person name="Moriuchi R."/>
            <person name="Dohra H."/>
            <person name="Ogawa N."/>
        </authorList>
    </citation>
    <scope>NUCLEOTIDE SEQUENCE [LARGE SCALE GENOMIC DNA]</scope>
    <source>
        <strain evidence="5">NH9</strain>
        <plasmid evidence="5">penh92</plasmid>
    </source>
</reference>
<evidence type="ECO:0000256" key="2">
    <source>
        <dbReference type="ARBA" id="ARBA00023002"/>
    </source>
</evidence>
<dbReference type="EMBL" id="CP017759">
    <property type="protein sequence ID" value="AQV99305.1"/>
    <property type="molecule type" value="Genomic_DNA"/>
</dbReference>
<dbReference type="PANTHER" id="PTHR30466">
    <property type="entry name" value="FLAVIN REDUCTASE"/>
    <property type="match status" value="1"/>
</dbReference>
<dbReference type="GO" id="GO:0010181">
    <property type="term" value="F:FMN binding"/>
    <property type="evidence" value="ECO:0007669"/>
    <property type="project" value="InterPro"/>
</dbReference>
<comment type="similarity">
    <text evidence="1">Belongs to the non-flavoprotein flavin reductase family.</text>
</comment>
<protein>
    <submittedName>
        <fullName evidence="4">Flavin reductase</fullName>
    </submittedName>
</protein>
<organism evidence="4 5">
    <name type="scientific">Cupriavidus necator</name>
    <name type="common">Alcaligenes eutrophus</name>
    <name type="synonym">Ralstonia eutropha</name>
    <dbReference type="NCBI Taxonomy" id="106590"/>
    <lineage>
        <taxon>Bacteria</taxon>
        <taxon>Pseudomonadati</taxon>
        <taxon>Pseudomonadota</taxon>
        <taxon>Betaproteobacteria</taxon>
        <taxon>Burkholderiales</taxon>
        <taxon>Burkholderiaceae</taxon>
        <taxon>Cupriavidus</taxon>
    </lineage>
</organism>
<gene>
    <name evidence="4" type="ORF">BJN34_36120</name>
</gene>
<dbReference type="RefSeq" id="WP_078201716.1">
    <property type="nucleotide sequence ID" value="NZ_CP017759.1"/>
</dbReference>
<dbReference type="GO" id="GO:0042602">
    <property type="term" value="F:riboflavin reductase (NADPH) activity"/>
    <property type="evidence" value="ECO:0007669"/>
    <property type="project" value="TreeGrafter"/>
</dbReference>
<dbReference type="SMART" id="SM00903">
    <property type="entry name" value="Flavin_Reduct"/>
    <property type="match status" value="1"/>
</dbReference>
<dbReference type="AlphaFoldDB" id="A0A1U9V4I7"/>
<name>A0A1U9V4I7_CUPNE</name>
<dbReference type="InterPro" id="IPR050268">
    <property type="entry name" value="NADH-dep_flavin_reductase"/>
</dbReference>
<evidence type="ECO:0000313" key="5">
    <source>
        <dbReference type="Proteomes" id="UP000189627"/>
    </source>
</evidence>
<proteinExistence type="inferred from homology"/>
<geneLocation type="plasmid" evidence="5">
    <name>penh92</name>
</geneLocation>
<keyword evidence="4" id="KW-0614">Plasmid</keyword>
<sequence>MTASDLNWLAADPPFSVLAEQEGDQGAFLRKAYGCFPTGVVAVCALIDGTPVGLAASSFVPVSIEPPLVSFCIQRTSQTWSRLAAAPRLGISFLGHGHDLAVRKLASRAEDKFEGMALGVTADGAVLIDGATVWMECAVDGTLAGGDHDIVLLRIIALTMRPHVEPLVFHGSAFRKLLSLPA</sequence>
<keyword evidence="2" id="KW-0560">Oxidoreductase</keyword>
<dbReference type="Proteomes" id="UP000189627">
    <property type="component" value="Plasmid pENH92"/>
</dbReference>
<dbReference type="SUPFAM" id="SSF50475">
    <property type="entry name" value="FMN-binding split barrel"/>
    <property type="match status" value="1"/>
</dbReference>
<dbReference type="KEGG" id="cuh:BJN34_36120"/>
<evidence type="ECO:0000259" key="3">
    <source>
        <dbReference type="SMART" id="SM00903"/>
    </source>
</evidence>
<evidence type="ECO:0000256" key="1">
    <source>
        <dbReference type="ARBA" id="ARBA00008898"/>
    </source>
</evidence>
<dbReference type="PANTHER" id="PTHR30466:SF11">
    <property type="entry name" value="FLAVIN-DEPENDENT MONOOXYGENASE, REDUCTASE SUBUNIT HSAB"/>
    <property type="match status" value="1"/>
</dbReference>
<evidence type="ECO:0000313" key="4">
    <source>
        <dbReference type="EMBL" id="AQV99305.1"/>
    </source>
</evidence>
<dbReference type="OrthoDB" id="9792858at2"/>
<feature type="domain" description="Flavin reductase like" evidence="3">
    <location>
        <begin position="33"/>
        <end position="176"/>
    </location>
</feature>
<accession>A0A1U9V4I7</accession>
<dbReference type="Pfam" id="PF01613">
    <property type="entry name" value="Flavin_Reduct"/>
    <property type="match status" value="1"/>
</dbReference>